<reference evidence="1 2" key="1">
    <citation type="journal article" date="2019" name="Sci. Rep.">
        <title>Orb-weaving spider Araneus ventricosus genome elucidates the spidroin gene catalogue.</title>
        <authorList>
            <person name="Kono N."/>
            <person name="Nakamura H."/>
            <person name="Ohtoshi R."/>
            <person name="Moran D.A.P."/>
            <person name="Shinohara A."/>
            <person name="Yoshida Y."/>
            <person name="Fujiwara M."/>
            <person name="Mori M."/>
            <person name="Tomita M."/>
            <person name="Arakawa K."/>
        </authorList>
    </citation>
    <scope>NUCLEOTIDE SEQUENCE [LARGE SCALE GENOMIC DNA]</scope>
</reference>
<dbReference type="EMBL" id="BGPR01000099">
    <property type="protein sequence ID" value="GBL94130.1"/>
    <property type="molecule type" value="Genomic_DNA"/>
</dbReference>
<evidence type="ECO:0000313" key="2">
    <source>
        <dbReference type="Proteomes" id="UP000499080"/>
    </source>
</evidence>
<dbReference type="Proteomes" id="UP000499080">
    <property type="component" value="Unassembled WGS sequence"/>
</dbReference>
<comment type="caution">
    <text evidence="1">The sequence shown here is derived from an EMBL/GenBank/DDBJ whole genome shotgun (WGS) entry which is preliminary data.</text>
</comment>
<evidence type="ECO:0000313" key="1">
    <source>
        <dbReference type="EMBL" id="GBL94130.1"/>
    </source>
</evidence>
<sequence>MASENSNKSSDMTLTSAIIRWYGDNPAQATGKTGREKRRIFAPCSIIRITFQEDGRPLLDFKGEGTSLLSVLDLIRISSPTSLLLCEAKKDMQ</sequence>
<accession>A0A4Y2BPK0</accession>
<gene>
    <name evidence="1" type="ORF">AVEN_185081_1</name>
</gene>
<organism evidence="1 2">
    <name type="scientific">Araneus ventricosus</name>
    <name type="common">Orbweaver spider</name>
    <name type="synonym">Epeira ventricosa</name>
    <dbReference type="NCBI Taxonomy" id="182803"/>
    <lineage>
        <taxon>Eukaryota</taxon>
        <taxon>Metazoa</taxon>
        <taxon>Ecdysozoa</taxon>
        <taxon>Arthropoda</taxon>
        <taxon>Chelicerata</taxon>
        <taxon>Arachnida</taxon>
        <taxon>Araneae</taxon>
        <taxon>Araneomorphae</taxon>
        <taxon>Entelegynae</taxon>
        <taxon>Araneoidea</taxon>
        <taxon>Araneidae</taxon>
        <taxon>Araneus</taxon>
    </lineage>
</organism>
<name>A0A4Y2BPK0_ARAVE</name>
<protein>
    <submittedName>
        <fullName evidence="1">Uncharacterized protein</fullName>
    </submittedName>
</protein>
<keyword evidence="2" id="KW-1185">Reference proteome</keyword>
<proteinExistence type="predicted"/>
<dbReference type="AlphaFoldDB" id="A0A4Y2BPK0"/>